<feature type="compositionally biased region" description="Polar residues" evidence="1">
    <location>
        <begin position="63"/>
        <end position="72"/>
    </location>
</feature>
<accession>A0A0F7ZZU2</accession>
<evidence type="ECO:0000256" key="1">
    <source>
        <dbReference type="SAM" id="MobiDB-lite"/>
    </source>
</evidence>
<organism evidence="2 3">
    <name type="scientific">Hirsutella minnesotensis 3608</name>
    <dbReference type="NCBI Taxonomy" id="1043627"/>
    <lineage>
        <taxon>Eukaryota</taxon>
        <taxon>Fungi</taxon>
        <taxon>Dikarya</taxon>
        <taxon>Ascomycota</taxon>
        <taxon>Pezizomycotina</taxon>
        <taxon>Sordariomycetes</taxon>
        <taxon>Hypocreomycetidae</taxon>
        <taxon>Hypocreales</taxon>
        <taxon>Ophiocordycipitaceae</taxon>
        <taxon>Hirsutella</taxon>
    </lineage>
</organism>
<feature type="region of interest" description="Disordered" evidence="1">
    <location>
        <begin position="47"/>
        <end position="72"/>
    </location>
</feature>
<dbReference type="OrthoDB" id="2992173at2759"/>
<proteinExistence type="predicted"/>
<dbReference type="EMBL" id="KQ031158">
    <property type="protein sequence ID" value="KJZ67944.1"/>
    <property type="molecule type" value="Genomic_DNA"/>
</dbReference>
<keyword evidence="3" id="KW-1185">Reference proteome</keyword>
<protein>
    <submittedName>
        <fullName evidence="2">Uncharacterized protein</fullName>
    </submittedName>
</protein>
<sequence>MITTAQDKLSASPSAYSQFLNSIVGKPLALVNMGWSLELDGPPLEIESTRSKVSQPERLLTKPSDTANNTPSYDFQVRLGDRDAEYDGLVGYFDTMPATDELNLDRIWTFFAPESETMNPLARLDTKGYPLFTPFWESPLDGLGNALDPTVFMDRRDARMSVFGAIIDPFTPVHAYSSFLPPVALSVPPWTWQRAMDTMTAFFHAGPLTMPDNDVPIYNEAEKLTSRNARDMPKRDLQLPSLGPGDWSWFQPYNEPASTQSNDAPQAVYNPFGIQKRGDLTKPGFQNGPYVAIEGFLQLRNPIMMPGPSNDS</sequence>
<dbReference type="Proteomes" id="UP000054481">
    <property type="component" value="Unassembled WGS sequence"/>
</dbReference>
<gene>
    <name evidence="2" type="ORF">HIM_12668</name>
</gene>
<reference evidence="2 3" key="1">
    <citation type="journal article" date="2014" name="Genome Biol. Evol.">
        <title>Comparative genomics and transcriptomics analyses reveal divergent lifestyle features of nematode endoparasitic fungus Hirsutella minnesotensis.</title>
        <authorList>
            <person name="Lai Y."/>
            <person name="Liu K."/>
            <person name="Zhang X."/>
            <person name="Zhang X."/>
            <person name="Li K."/>
            <person name="Wang N."/>
            <person name="Shu C."/>
            <person name="Wu Y."/>
            <person name="Wang C."/>
            <person name="Bushley K.E."/>
            <person name="Xiang M."/>
            <person name="Liu X."/>
        </authorList>
    </citation>
    <scope>NUCLEOTIDE SEQUENCE [LARGE SCALE GENOMIC DNA]</scope>
    <source>
        <strain evidence="2 3">3608</strain>
    </source>
</reference>
<evidence type="ECO:0000313" key="2">
    <source>
        <dbReference type="EMBL" id="KJZ67944.1"/>
    </source>
</evidence>
<name>A0A0F7ZZU2_9HYPO</name>
<dbReference type="AlphaFoldDB" id="A0A0F7ZZU2"/>
<evidence type="ECO:0000313" key="3">
    <source>
        <dbReference type="Proteomes" id="UP000054481"/>
    </source>
</evidence>